<keyword evidence="10" id="KW-1185">Reference proteome</keyword>
<comment type="similarity">
    <text evidence="6">Belongs to the exbB/tolQ family.</text>
</comment>
<dbReference type="AlphaFoldDB" id="A0A934N0J5"/>
<keyword evidence="5 7" id="KW-0472">Membrane</keyword>
<dbReference type="GO" id="GO:0006935">
    <property type="term" value="P:chemotaxis"/>
    <property type="evidence" value="ECO:0007669"/>
    <property type="project" value="InterPro"/>
</dbReference>
<accession>A0A934N0J5</accession>
<keyword evidence="9" id="KW-0282">Flagellum</keyword>
<dbReference type="InterPro" id="IPR047055">
    <property type="entry name" value="MotA-like"/>
</dbReference>
<evidence type="ECO:0000256" key="6">
    <source>
        <dbReference type="RuleBase" id="RU004057"/>
    </source>
</evidence>
<keyword evidence="9" id="KW-0966">Cell projection</keyword>
<dbReference type="GO" id="GO:0015031">
    <property type="term" value="P:protein transport"/>
    <property type="evidence" value="ECO:0007669"/>
    <property type="project" value="UniProtKB-KW"/>
</dbReference>
<organism evidence="9 10">
    <name type="scientific">Marinomonas transparens</name>
    <dbReference type="NCBI Taxonomy" id="2795388"/>
    <lineage>
        <taxon>Bacteria</taxon>
        <taxon>Pseudomonadati</taxon>
        <taxon>Pseudomonadota</taxon>
        <taxon>Gammaproteobacteria</taxon>
        <taxon>Oceanospirillales</taxon>
        <taxon>Oceanospirillaceae</taxon>
        <taxon>Marinomonas</taxon>
    </lineage>
</organism>
<evidence type="ECO:0000313" key="10">
    <source>
        <dbReference type="Proteomes" id="UP000628710"/>
    </source>
</evidence>
<evidence type="ECO:0000256" key="3">
    <source>
        <dbReference type="ARBA" id="ARBA00022692"/>
    </source>
</evidence>
<comment type="subcellular location">
    <subcellularLocation>
        <location evidence="1">Cell membrane</location>
        <topology evidence="1">Multi-pass membrane protein</topology>
    </subcellularLocation>
    <subcellularLocation>
        <location evidence="6">Membrane</location>
        <topology evidence="6">Multi-pass membrane protein</topology>
    </subcellularLocation>
</comment>
<feature type="transmembrane region" description="Helical" evidence="7">
    <location>
        <begin position="182"/>
        <end position="204"/>
    </location>
</feature>
<keyword evidence="3 7" id="KW-0812">Transmembrane</keyword>
<dbReference type="Proteomes" id="UP000628710">
    <property type="component" value="Unassembled WGS sequence"/>
</dbReference>
<proteinExistence type="inferred from homology"/>
<reference evidence="9" key="1">
    <citation type="submission" date="2020-12" db="EMBL/GenBank/DDBJ databases">
        <title>Marinomonas arctica sp. nov., a psychrotolerant bacterium isolated from the Arctic.</title>
        <authorList>
            <person name="Zhang Y."/>
        </authorList>
    </citation>
    <scope>NUCLEOTIDE SEQUENCE</scope>
    <source>
        <strain evidence="9">C1424</strain>
    </source>
</reference>
<keyword evidence="6" id="KW-0653">Protein transport</keyword>
<dbReference type="NCBIfam" id="NF006583">
    <property type="entry name" value="PRK09109.1"/>
    <property type="match status" value="1"/>
</dbReference>
<dbReference type="PANTHER" id="PTHR30433:SF3">
    <property type="entry name" value="MOTILITY PROTEIN A"/>
    <property type="match status" value="1"/>
</dbReference>
<evidence type="ECO:0000256" key="7">
    <source>
        <dbReference type="SAM" id="Phobius"/>
    </source>
</evidence>
<dbReference type="GO" id="GO:0005886">
    <property type="term" value="C:plasma membrane"/>
    <property type="evidence" value="ECO:0007669"/>
    <property type="project" value="UniProtKB-SubCell"/>
</dbReference>
<sequence length="245" mass="26301">MDLMTLAGLIIAFSSVLLANWLGGGEVILLLNLPSAIIVVVGSIGATLIQSNVREAIRAIALIKWSLFPPVYDFNSARTALNNLAHKARRLSLLSLEEDVALLANPFASRALQMAIDGADPELLADRLHDEAARIRDKRMSSIGFLESIGGYAPTLGIMGSVLGLIQAMANLDSPEALGHGIAVAFVSTLYGQGFANLVVFPIVKKLTGYADQELLYHQLLIDGVHGIAVGKHPHRLELELNTYE</sequence>
<evidence type="ECO:0000256" key="4">
    <source>
        <dbReference type="ARBA" id="ARBA00022989"/>
    </source>
</evidence>
<gene>
    <name evidence="9" type="ORF">I8J31_03720</name>
</gene>
<comment type="caution">
    <text evidence="9">The sequence shown here is derived from an EMBL/GenBank/DDBJ whole genome shotgun (WGS) entry which is preliminary data.</text>
</comment>
<dbReference type="InterPro" id="IPR002898">
    <property type="entry name" value="MotA_ExbB_proton_chnl"/>
</dbReference>
<dbReference type="GO" id="GO:0071978">
    <property type="term" value="P:bacterial-type flagellum-dependent swarming motility"/>
    <property type="evidence" value="ECO:0007669"/>
    <property type="project" value="InterPro"/>
</dbReference>
<dbReference type="EMBL" id="JAEMNX010000002">
    <property type="protein sequence ID" value="MBJ7536782.1"/>
    <property type="molecule type" value="Genomic_DNA"/>
</dbReference>
<keyword evidence="4 7" id="KW-1133">Transmembrane helix</keyword>
<evidence type="ECO:0000259" key="8">
    <source>
        <dbReference type="Pfam" id="PF01618"/>
    </source>
</evidence>
<feature type="domain" description="MotA/TolQ/ExbB proton channel" evidence="8">
    <location>
        <begin position="104"/>
        <end position="216"/>
    </location>
</feature>
<evidence type="ECO:0000256" key="1">
    <source>
        <dbReference type="ARBA" id="ARBA00004651"/>
    </source>
</evidence>
<keyword evidence="6" id="KW-0813">Transport</keyword>
<dbReference type="Pfam" id="PF01618">
    <property type="entry name" value="MotA_ExbB"/>
    <property type="match status" value="1"/>
</dbReference>
<protein>
    <submittedName>
        <fullName evidence="9">Flagellar motor protein</fullName>
    </submittedName>
</protein>
<keyword evidence="2" id="KW-1003">Cell membrane</keyword>
<feature type="transmembrane region" description="Helical" evidence="7">
    <location>
        <begin position="144"/>
        <end position="170"/>
    </location>
</feature>
<dbReference type="PANTHER" id="PTHR30433">
    <property type="entry name" value="CHEMOTAXIS PROTEIN MOTA"/>
    <property type="match status" value="1"/>
</dbReference>
<feature type="transmembrane region" description="Helical" evidence="7">
    <location>
        <begin position="28"/>
        <end position="49"/>
    </location>
</feature>
<evidence type="ECO:0000256" key="2">
    <source>
        <dbReference type="ARBA" id="ARBA00022475"/>
    </source>
</evidence>
<keyword evidence="9" id="KW-0969">Cilium</keyword>
<evidence type="ECO:0000313" key="9">
    <source>
        <dbReference type="EMBL" id="MBJ7536782.1"/>
    </source>
</evidence>
<name>A0A934N0J5_9GAMM</name>
<evidence type="ECO:0000256" key="5">
    <source>
        <dbReference type="ARBA" id="ARBA00023136"/>
    </source>
</evidence>